<dbReference type="InterPro" id="IPR005790">
    <property type="entry name" value="DNA_polIII_delta"/>
</dbReference>
<keyword evidence="5" id="KW-0235">DNA replication</keyword>
<dbReference type="Gene3D" id="1.20.272.10">
    <property type="match status" value="1"/>
</dbReference>
<dbReference type="Pfam" id="PF14840">
    <property type="entry name" value="DNA_pol3_delt_C"/>
    <property type="match status" value="1"/>
</dbReference>
<sequence>MIRLYPEQLAAQLREGLCACYLLSGNEPLMLQESQDLIRQAAQQQQFSEHHSISLDAHTDWDAIFRICQAMSLFASRQTLLLMFPENGPTAPIGDQLIKLSALLHNDILLILRGPRLTKAQENSAWFKSLSPKSVCVSCQAPEQMQLPRWVAARAKLMKLELDNAANQLLCYCYEGNLLALSQALERLSLLHPDGKLTLPRVEQAVNDAAHFTPFHWLNALLAGKSKRAWHILQQLQQEDVELTILLRILQRELLLLLTLQRRMASVPLRTLFDQHKVWQNRRNLMTQAVQRLSASQLQQAVQQLVQIELTLKQDYGQSVWPALETLSMLLCGKTLPASFTYGQ</sequence>
<evidence type="ECO:0000256" key="6">
    <source>
        <dbReference type="ARBA" id="ARBA00022932"/>
    </source>
</evidence>
<evidence type="ECO:0000256" key="2">
    <source>
        <dbReference type="ARBA" id="ARBA00017703"/>
    </source>
</evidence>
<dbReference type="GO" id="GO:0003677">
    <property type="term" value="F:DNA binding"/>
    <property type="evidence" value="ECO:0007669"/>
    <property type="project" value="InterPro"/>
</dbReference>
<proteinExistence type="inferred from homology"/>
<dbReference type="FunFam" id="1.10.8.60:FF:000041">
    <property type="entry name" value="DNA polymerase III subunit delta"/>
    <property type="match status" value="1"/>
</dbReference>
<evidence type="ECO:0000259" key="11">
    <source>
        <dbReference type="Pfam" id="PF14840"/>
    </source>
</evidence>
<dbReference type="SUPFAM" id="SSF48019">
    <property type="entry name" value="post-AAA+ oligomerization domain-like"/>
    <property type="match status" value="1"/>
</dbReference>
<evidence type="ECO:0000256" key="5">
    <source>
        <dbReference type="ARBA" id="ARBA00022705"/>
    </source>
</evidence>
<dbReference type="InterPro" id="IPR027417">
    <property type="entry name" value="P-loop_NTPase"/>
</dbReference>
<dbReference type="GO" id="GO:0006261">
    <property type="term" value="P:DNA-templated DNA replication"/>
    <property type="evidence" value="ECO:0007669"/>
    <property type="project" value="TreeGrafter"/>
</dbReference>
<dbReference type="InterPro" id="IPR010372">
    <property type="entry name" value="DNA_pol3_delta_N"/>
</dbReference>
<protein>
    <recommendedName>
        <fullName evidence="2 9">DNA polymerase III subunit delta</fullName>
        <ecNumber evidence="1 9">2.7.7.7</ecNumber>
    </recommendedName>
</protein>
<accession>A0A068RAT0</accession>
<dbReference type="InterPro" id="IPR032780">
    <property type="entry name" value="DNA_pol3_delt_C"/>
</dbReference>
<comment type="similarity">
    <text evidence="7">Belongs to the DNA polymerase HolA subunit family.</text>
</comment>
<dbReference type="GO" id="GO:0003887">
    <property type="term" value="F:DNA-directed DNA polymerase activity"/>
    <property type="evidence" value="ECO:0007669"/>
    <property type="project" value="UniProtKB-UniRule"/>
</dbReference>
<reference evidence="12" key="1">
    <citation type="submission" date="2013-06" db="EMBL/GenBank/DDBJ databases">
        <authorList>
            <person name="Mazano-Marin A."/>
        </authorList>
    </citation>
    <scope>NUCLEOTIDE SEQUENCE</scope>
    <source>
        <strain evidence="12">SCt-VLC</strain>
    </source>
</reference>
<dbReference type="EMBL" id="FR904233">
    <property type="protein sequence ID" value="CDG47960.1"/>
    <property type="molecule type" value="Genomic_DNA"/>
</dbReference>
<evidence type="ECO:0000256" key="1">
    <source>
        <dbReference type="ARBA" id="ARBA00012417"/>
    </source>
</evidence>
<dbReference type="OrthoDB" id="9770982at2"/>
<dbReference type="EC" id="2.7.7.7" evidence="1 9"/>
<evidence type="ECO:0000259" key="10">
    <source>
        <dbReference type="Pfam" id="PF06144"/>
    </source>
</evidence>
<name>A0A068RAT0_9GAMM</name>
<evidence type="ECO:0000256" key="8">
    <source>
        <dbReference type="ARBA" id="ARBA00049244"/>
    </source>
</evidence>
<dbReference type="SUPFAM" id="SSF52540">
    <property type="entry name" value="P-loop containing nucleoside triphosphate hydrolases"/>
    <property type="match status" value="1"/>
</dbReference>
<gene>
    <name evidence="12" type="primary">holA</name>
    <name evidence="12" type="ORF">SCTVLC_1251</name>
</gene>
<organism evidence="12">
    <name type="scientific">Serratia symbiotica SCt-VLC</name>
    <dbReference type="NCBI Taxonomy" id="1347341"/>
    <lineage>
        <taxon>Bacteria</taxon>
        <taxon>Pseudomonadati</taxon>
        <taxon>Pseudomonadota</taxon>
        <taxon>Gammaproteobacteria</taxon>
        <taxon>Enterobacterales</taxon>
        <taxon>Yersiniaceae</taxon>
        <taxon>Serratia</taxon>
        <taxon>Serratia symbiotica</taxon>
    </lineage>
</organism>
<dbReference type="Pfam" id="PF06144">
    <property type="entry name" value="DNA_pol3_delta"/>
    <property type="match status" value="1"/>
</dbReference>
<dbReference type="CDD" id="cd18138">
    <property type="entry name" value="HLD_clamp_pol_III_delta"/>
    <property type="match status" value="1"/>
</dbReference>
<evidence type="ECO:0000256" key="7">
    <source>
        <dbReference type="ARBA" id="ARBA00034754"/>
    </source>
</evidence>
<dbReference type="RefSeq" id="WP_061770365.1">
    <property type="nucleotide sequence ID" value="NZ_FR904233.1"/>
</dbReference>
<feature type="domain" description="DNA polymerase III subunit delta C-terminal" evidence="11">
    <location>
        <begin position="214"/>
        <end position="337"/>
    </location>
</feature>
<dbReference type="Gene3D" id="3.40.50.300">
    <property type="entry name" value="P-loop containing nucleotide triphosphate hydrolases"/>
    <property type="match status" value="1"/>
</dbReference>
<dbReference type="NCBIfam" id="TIGR01128">
    <property type="entry name" value="holA"/>
    <property type="match status" value="1"/>
</dbReference>
<dbReference type="GO" id="GO:0009360">
    <property type="term" value="C:DNA polymerase III complex"/>
    <property type="evidence" value="ECO:0007669"/>
    <property type="project" value="UniProtKB-UniRule"/>
</dbReference>
<dbReference type="PANTHER" id="PTHR34388:SF1">
    <property type="entry name" value="DNA POLYMERASE III SUBUNIT DELTA"/>
    <property type="match status" value="1"/>
</dbReference>
<dbReference type="Gene3D" id="1.10.8.60">
    <property type="match status" value="1"/>
</dbReference>
<keyword evidence="6" id="KW-0239">DNA-directed DNA polymerase</keyword>
<evidence type="ECO:0000313" key="12">
    <source>
        <dbReference type="EMBL" id="CDG47960.1"/>
    </source>
</evidence>
<evidence type="ECO:0000256" key="9">
    <source>
        <dbReference type="NCBIfam" id="TIGR01128"/>
    </source>
</evidence>
<dbReference type="AlphaFoldDB" id="A0A068RAT0"/>
<comment type="catalytic activity">
    <reaction evidence="8">
        <text>DNA(n) + a 2'-deoxyribonucleoside 5'-triphosphate = DNA(n+1) + diphosphate</text>
        <dbReference type="Rhea" id="RHEA:22508"/>
        <dbReference type="Rhea" id="RHEA-COMP:17339"/>
        <dbReference type="Rhea" id="RHEA-COMP:17340"/>
        <dbReference type="ChEBI" id="CHEBI:33019"/>
        <dbReference type="ChEBI" id="CHEBI:61560"/>
        <dbReference type="ChEBI" id="CHEBI:173112"/>
        <dbReference type="EC" id="2.7.7.7"/>
    </reaction>
</comment>
<evidence type="ECO:0000256" key="3">
    <source>
        <dbReference type="ARBA" id="ARBA00022679"/>
    </source>
</evidence>
<reference evidence="12" key="2">
    <citation type="journal article" date="2014" name="Genome Biol. Evol.">
        <title>Settling down: the genome of Serratia symbiotica from the aphid Cinara tujafilina zooms in on the process of accommodation to a cooperative intracellular life.</title>
        <authorList>
            <person name="Manzano-Marin A."/>
            <person name="Latorre A."/>
        </authorList>
    </citation>
    <scope>NUCLEOTIDE SEQUENCE</scope>
    <source>
        <strain evidence="12">SCt-VLC</strain>
    </source>
</reference>
<keyword evidence="3" id="KW-0808">Transferase</keyword>
<evidence type="ECO:0000256" key="4">
    <source>
        <dbReference type="ARBA" id="ARBA00022695"/>
    </source>
</evidence>
<feature type="domain" description="DNA polymerase III delta N-terminal" evidence="10">
    <location>
        <begin position="21"/>
        <end position="140"/>
    </location>
</feature>
<dbReference type="PANTHER" id="PTHR34388">
    <property type="entry name" value="DNA POLYMERASE III SUBUNIT DELTA"/>
    <property type="match status" value="1"/>
</dbReference>
<dbReference type="InterPro" id="IPR008921">
    <property type="entry name" value="DNA_pol3_clamp-load_cplx_C"/>
</dbReference>
<keyword evidence="4" id="KW-0548">Nucleotidyltransferase</keyword>